<protein>
    <submittedName>
        <fullName evidence="1">Uncharacterized protein</fullName>
    </submittedName>
</protein>
<comment type="caution">
    <text evidence="1">The sequence shown here is derived from an EMBL/GenBank/DDBJ whole genome shotgun (WGS) entry which is preliminary data.</text>
</comment>
<evidence type="ECO:0000313" key="1">
    <source>
        <dbReference type="EMBL" id="KAI9464760.1"/>
    </source>
</evidence>
<sequence>MLILLLTLLNPTMPTTCACITINTKQAQSAPKAPEGGDVDSSEEFDWGPVDDVKDSEMEETDVGSDCGGSKPKADGQVAMAKKIKKGQKPKRELLAQVTQQKNTMQLKKDVSPDTLLTLLPLPVIPPTFQPGTYLSQEQLDELHLNKHLFLWPEELKLLQHILKLHESGHTWIEDKKGHFQDDYFSPVKIPIVEHVPWAHRNLPFHSSILGNIIQIFKDKFTTGVCEHFNASYSSHFFCIKKKSSMLHLVHNLQPLNAVTIHNSSIPPFTDQLIKTMAGRACYTMLDLFVRYDCHMLHINSQDLTTIWSPIGVL</sequence>
<keyword evidence="2" id="KW-1185">Reference proteome</keyword>
<dbReference type="Proteomes" id="UP001207468">
    <property type="component" value="Unassembled WGS sequence"/>
</dbReference>
<name>A0ACC0U725_9AGAM</name>
<proteinExistence type="predicted"/>
<accession>A0ACC0U725</accession>
<organism evidence="1 2">
    <name type="scientific">Russula earlei</name>
    <dbReference type="NCBI Taxonomy" id="71964"/>
    <lineage>
        <taxon>Eukaryota</taxon>
        <taxon>Fungi</taxon>
        <taxon>Dikarya</taxon>
        <taxon>Basidiomycota</taxon>
        <taxon>Agaricomycotina</taxon>
        <taxon>Agaricomycetes</taxon>
        <taxon>Russulales</taxon>
        <taxon>Russulaceae</taxon>
        <taxon>Russula</taxon>
    </lineage>
</organism>
<dbReference type="EMBL" id="JAGFNK010000148">
    <property type="protein sequence ID" value="KAI9464760.1"/>
    <property type="molecule type" value="Genomic_DNA"/>
</dbReference>
<reference evidence="1" key="1">
    <citation type="submission" date="2021-03" db="EMBL/GenBank/DDBJ databases">
        <title>Evolutionary priming and transition to the ectomycorrhizal habit in an iconic lineage of mushroom-forming fungi: is preadaptation a requirement?</title>
        <authorList>
            <consortium name="DOE Joint Genome Institute"/>
            <person name="Looney B.P."/>
            <person name="Miyauchi S."/>
            <person name="Morin E."/>
            <person name="Drula E."/>
            <person name="Courty P.E."/>
            <person name="Chicoki N."/>
            <person name="Fauchery L."/>
            <person name="Kohler A."/>
            <person name="Kuo A."/>
            <person name="LaButti K."/>
            <person name="Pangilinan J."/>
            <person name="Lipzen A."/>
            <person name="Riley R."/>
            <person name="Andreopoulos W."/>
            <person name="He G."/>
            <person name="Johnson J."/>
            <person name="Barry K.W."/>
            <person name="Grigoriev I.V."/>
            <person name="Nagy L."/>
            <person name="Hibbett D."/>
            <person name="Henrissat B."/>
            <person name="Matheny P.B."/>
            <person name="Labbe J."/>
            <person name="Martin A.F."/>
        </authorList>
    </citation>
    <scope>NUCLEOTIDE SEQUENCE</scope>
    <source>
        <strain evidence="1">BPL698</strain>
    </source>
</reference>
<evidence type="ECO:0000313" key="2">
    <source>
        <dbReference type="Proteomes" id="UP001207468"/>
    </source>
</evidence>
<gene>
    <name evidence="1" type="ORF">F5148DRAFT_1285857</name>
</gene>